<feature type="transmembrane region" description="Helical" evidence="1">
    <location>
        <begin position="7"/>
        <end position="28"/>
    </location>
</feature>
<keyword evidence="3" id="KW-1185">Reference proteome</keyword>
<keyword evidence="1" id="KW-1133">Transmembrane helix</keyword>
<proteinExistence type="predicted"/>
<evidence type="ECO:0000256" key="1">
    <source>
        <dbReference type="SAM" id="Phobius"/>
    </source>
</evidence>
<reference evidence="2 3" key="1">
    <citation type="submission" date="2023-06" db="EMBL/GenBank/DDBJ databases">
        <authorList>
            <person name="Yushchuk O."/>
            <person name="Binda E."/>
            <person name="Ruckert-Reed C."/>
            <person name="Fedorenko V."/>
            <person name="Kalinowski J."/>
            <person name="Marinelli F."/>
        </authorList>
    </citation>
    <scope>NUCLEOTIDE SEQUENCE [LARGE SCALE GENOMIC DNA]</scope>
    <source>
        <strain evidence="2 3">NRRL 3884</strain>
    </source>
</reference>
<dbReference type="EMBL" id="CP126980">
    <property type="protein sequence ID" value="WIM92734.1"/>
    <property type="molecule type" value="Genomic_DNA"/>
</dbReference>
<keyword evidence="1" id="KW-0812">Transmembrane</keyword>
<sequence>MATDSPTTGWVIGVVVLTVLAVALQIGMVMVEGNEDPPAAAGSPAHQSATTNMAAAASGNGRISLAGGNIGVGGGHLALLAGVVGVLVAGAVIAALVLIPGRDGEQNSENAAASASTPASTASAGAALLADVETPADTRDCDNAWSDQAHGVLTSGSKLGVTLQAPAERTIVLRGLEAQVVDASAPIEDPPEATEEGCGGVTAQRWFTVRLRAGATSSIVGSTNRDADPETAGRLPLTIKNDEPEQLYFRLDASAATYHFRILLKFASEGKSYTQVLDNGGQPFGVTPDPRKAK</sequence>
<organism evidence="2 3">
    <name type="scientific">Actinoplanes oblitus</name>
    <dbReference type="NCBI Taxonomy" id="3040509"/>
    <lineage>
        <taxon>Bacteria</taxon>
        <taxon>Bacillati</taxon>
        <taxon>Actinomycetota</taxon>
        <taxon>Actinomycetes</taxon>
        <taxon>Micromonosporales</taxon>
        <taxon>Micromonosporaceae</taxon>
        <taxon>Actinoplanes</taxon>
    </lineage>
</organism>
<evidence type="ECO:0000313" key="3">
    <source>
        <dbReference type="Proteomes" id="UP001240150"/>
    </source>
</evidence>
<keyword evidence="1" id="KW-0472">Membrane</keyword>
<feature type="transmembrane region" description="Helical" evidence="1">
    <location>
        <begin position="77"/>
        <end position="99"/>
    </location>
</feature>
<protein>
    <submittedName>
        <fullName evidence="2">Uncharacterized protein</fullName>
    </submittedName>
</protein>
<name>A0ABY8W4E6_9ACTN</name>
<gene>
    <name evidence="2" type="ORF">ACTOB_004688</name>
</gene>
<dbReference type="Proteomes" id="UP001240150">
    <property type="component" value="Chromosome"/>
</dbReference>
<evidence type="ECO:0000313" key="2">
    <source>
        <dbReference type="EMBL" id="WIM92734.1"/>
    </source>
</evidence>
<dbReference type="RefSeq" id="WP_284913941.1">
    <property type="nucleotide sequence ID" value="NZ_CP126980.1"/>
</dbReference>
<accession>A0ABY8W4E6</accession>